<comment type="subcellular location">
    <subcellularLocation>
        <location evidence="1">Cell envelope</location>
    </subcellularLocation>
</comment>
<keyword evidence="5" id="KW-0812">Transmembrane</keyword>
<gene>
    <name evidence="8" type="ORF">D4A47_00145</name>
</gene>
<dbReference type="RefSeq" id="WP_121585545.1">
    <property type="nucleotide sequence ID" value="NZ_RCHT01000001.1"/>
</dbReference>
<feature type="coiled-coil region" evidence="3">
    <location>
        <begin position="155"/>
        <end position="272"/>
    </location>
</feature>
<sequence length="560" mass="60142">MLGIKKKNPESAAAGAEQEAPNSTAGVSQDIARFTKRKSHKKRIAIAVVAVVVVGAIGWKFLFASAPVMAPVMSTALQKTELVNSISLTGTVESAEASYVHTTLNSTVNTVAVKVGDHVEAGDLLAQLDTSDLELSIAEQQAVISKISRQNQYAMENAQKKLEDAKSDISNNVDAELIAAENALRSAQQNLNDARRDLNDHKDDLEYADDVMNRLEKNLNRTRNEYQNADKKYQIAEREHKNNGTPIPQDVIDELDRADKAYKEALDEWQKNDNEYGGDLSSYSKEYRSARIAYENALANKNAIENSVNRNLDNLETSIKGQEIDGDLTSQQISLKKLQKDLSESTVTAPISGTVTAVYAKEGVPASGLLFVVENTDDLVIKTALKEYDVATVQEGMPTEIKSDATGEEVFEGTVGRIYPTAVKASDGSTRTDGGVEFETEVSINDPASTGLRVGMNVRLNIVTQKKENVWAVPFEAVGTDAQGQSVVYVAKPNEEGAMIATAVPVTTGMETDFYLEISSDGLADGDQVLSDASTVIPGMPVTLAAGMGGAAPAGAVMEG</sequence>
<dbReference type="PANTHER" id="PTHR32347">
    <property type="entry name" value="EFFLUX SYSTEM COMPONENT YKNX-RELATED"/>
    <property type="match status" value="1"/>
</dbReference>
<dbReference type="PANTHER" id="PTHR32347:SF14">
    <property type="entry name" value="EFFLUX SYSTEM COMPONENT YKNX-RELATED"/>
    <property type="match status" value="1"/>
</dbReference>
<dbReference type="SUPFAM" id="SSF111369">
    <property type="entry name" value="HlyD-like secretion proteins"/>
    <property type="match status" value="1"/>
</dbReference>
<feature type="transmembrane region" description="Helical" evidence="5">
    <location>
        <begin position="44"/>
        <end position="63"/>
    </location>
</feature>
<keyword evidence="2 3" id="KW-0175">Coiled coil</keyword>
<evidence type="ECO:0000313" key="8">
    <source>
        <dbReference type="EMBL" id="RLL14434.1"/>
    </source>
</evidence>
<organism evidence="8 9">
    <name type="scientific">Anaerotruncus massiliensis</name>
    <name type="common">ex Liu et al. 2021</name>
    <dbReference type="NCBI Taxonomy" id="2321404"/>
    <lineage>
        <taxon>Bacteria</taxon>
        <taxon>Bacillati</taxon>
        <taxon>Bacillota</taxon>
        <taxon>Clostridia</taxon>
        <taxon>Eubacteriales</taxon>
        <taxon>Oscillospiraceae</taxon>
        <taxon>Anaerotruncus</taxon>
    </lineage>
</organism>
<feature type="region of interest" description="Disordered" evidence="4">
    <location>
        <begin position="1"/>
        <end position="28"/>
    </location>
</feature>
<feature type="domain" description="Multidrug resistance protein MdtA-like barrel-sandwich hybrid" evidence="6">
    <location>
        <begin position="108"/>
        <end position="363"/>
    </location>
</feature>
<dbReference type="Gene3D" id="2.40.30.170">
    <property type="match status" value="1"/>
</dbReference>
<evidence type="ECO:0000256" key="3">
    <source>
        <dbReference type="SAM" id="Coils"/>
    </source>
</evidence>
<evidence type="ECO:0000259" key="7">
    <source>
        <dbReference type="Pfam" id="PF25990"/>
    </source>
</evidence>
<dbReference type="Pfam" id="PF25990">
    <property type="entry name" value="Beta-barrel_YknX"/>
    <property type="match status" value="1"/>
</dbReference>
<keyword evidence="9" id="KW-1185">Reference proteome</keyword>
<dbReference type="SUPFAM" id="SSF57997">
    <property type="entry name" value="Tropomyosin"/>
    <property type="match status" value="1"/>
</dbReference>
<dbReference type="Pfam" id="PF25917">
    <property type="entry name" value="BSH_RND"/>
    <property type="match status" value="1"/>
</dbReference>
<dbReference type="InterPro" id="IPR050465">
    <property type="entry name" value="UPF0194_transport"/>
</dbReference>
<comment type="caution">
    <text evidence="8">The sequence shown here is derived from an EMBL/GenBank/DDBJ whole genome shotgun (WGS) entry which is preliminary data.</text>
</comment>
<dbReference type="PRINTS" id="PR01490">
    <property type="entry name" value="RTXTOXIND"/>
</dbReference>
<evidence type="ECO:0000256" key="2">
    <source>
        <dbReference type="ARBA" id="ARBA00023054"/>
    </source>
</evidence>
<dbReference type="InterPro" id="IPR058636">
    <property type="entry name" value="Beta-barrel_YknX"/>
</dbReference>
<dbReference type="InterPro" id="IPR058625">
    <property type="entry name" value="MdtA-like_BSH"/>
</dbReference>
<evidence type="ECO:0000256" key="1">
    <source>
        <dbReference type="ARBA" id="ARBA00004196"/>
    </source>
</evidence>
<keyword evidence="5" id="KW-0472">Membrane</keyword>
<dbReference type="Gene3D" id="2.40.50.100">
    <property type="match status" value="1"/>
</dbReference>
<reference evidence="8 9" key="1">
    <citation type="submission" date="2018-10" db="EMBL/GenBank/DDBJ databases">
        <title>Anaerotruncus faecis sp. nov., isolated from human feces.</title>
        <authorList>
            <person name="Wang Y.-J."/>
        </authorList>
    </citation>
    <scope>NUCLEOTIDE SEQUENCE [LARGE SCALE GENOMIC DNA]</scope>
    <source>
        <strain evidence="8 9">22A2-44</strain>
    </source>
</reference>
<dbReference type="Proteomes" id="UP000276301">
    <property type="component" value="Unassembled WGS sequence"/>
</dbReference>
<dbReference type="Gene3D" id="2.40.420.20">
    <property type="match status" value="1"/>
</dbReference>
<accession>A0A498D1L5</accession>
<evidence type="ECO:0000313" key="9">
    <source>
        <dbReference type="Proteomes" id="UP000276301"/>
    </source>
</evidence>
<evidence type="ECO:0000256" key="5">
    <source>
        <dbReference type="SAM" id="Phobius"/>
    </source>
</evidence>
<dbReference type="Gene3D" id="1.10.287.470">
    <property type="entry name" value="Helix hairpin bin"/>
    <property type="match status" value="1"/>
</dbReference>
<evidence type="ECO:0000256" key="4">
    <source>
        <dbReference type="SAM" id="MobiDB-lite"/>
    </source>
</evidence>
<keyword evidence="5" id="KW-1133">Transmembrane helix</keyword>
<proteinExistence type="predicted"/>
<feature type="domain" description="YknX-like beta-barrel" evidence="7">
    <location>
        <begin position="379"/>
        <end position="462"/>
    </location>
</feature>
<evidence type="ECO:0000259" key="6">
    <source>
        <dbReference type="Pfam" id="PF25917"/>
    </source>
</evidence>
<dbReference type="GO" id="GO:0030313">
    <property type="term" value="C:cell envelope"/>
    <property type="evidence" value="ECO:0007669"/>
    <property type="project" value="UniProtKB-SubCell"/>
</dbReference>
<protein>
    <submittedName>
        <fullName evidence="8">HlyD family efflux transporter periplasmic adaptor subunit</fullName>
    </submittedName>
</protein>
<name>A0A498D1L5_9FIRM</name>
<dbReference type="AlphaFoldDB" id="A0A498D1L5"/>
<dbReference type="EMBL" id="RCHT01000001">
    <property type="protein sequence ID" value="RLL14434.1"/>
    <property type="molecule type" value="Genomic_DNA"/>
</dbReference>